<organism evidence="10 11">
    <name type="scientific">Candidatus Nitrospira allomarina</name>
    <dbReference type="NCBI Taxonomy" id="3020900"/>
    <lineage>
        <taxon>Bacteria</taxon>
        <taxon>Pseudomonadati</taxon>
        <taxon>Nitrospirota</taxon>
        <taxon>Nitrospiria</taxon>
        <taxon>Nitrospirales</taxon>
        <taxon>Nitrospiraceae</taxon>
        <taxon>Nitrospira</taxon>
    </lineage>
</organism>
<dbReference type="GO" id="GO:0003700">
    <property type="term" value="F:DNA-binding transcription factor activity"/>
    <property type="evidence" value="ECO:0007669"/>
    <property type="project" value="UniProtKB-UniRule"/>
</dbReference>
<evidence type="ECO:0000256" key="2">
    <source>
        <dbReference type="ARBA" id="ARBA00022596"/>
    </source>
</evidence>
<dbReference type="NCBIfam" id="NF003381">
    <property type="entry name" value="PRK04460.1"/>
    <property type="match status" value="1"/>
</dbReference>
<dbReference type="InterPro" id="IPR002145">
    <property type="entry name" value="CopG"/>
</dbReference>
<dbReference type="InterPro" id="IPR027271">
    <property type="entry name" value="Acetolactate_synth/TF_NikR_C"/>
</dbReference>
<evidence type="ECO:0000256" key="3">
    <source>
        <dbReference type="ARBA" id="ARBA00022723"/>
    </source>
</evidence>
<evidence type="ECO:0000256" key="6">
    <source>
        <dbReference type="ARBA" id="ARBA00023163"/>
    </source>
</evidence>
<sequence length="138" mass="15568">MSPLVRFGVSLEETLLAAFDQHINRKGYQNRSEAIRDLIRNQLVGEEWGGNKETVGTITLVYDHHQSDVLQQLTQHQHEYGKQIISNLHVHLDHDHCLEVIVVRGRSSALVELANLLIKTKGVKHGQLTMTTTGKSVK</sequence>
<evidence type="ECO:0000259" key="9">
    <source>
        <dbReference type="Pfam" id="PF08753"/>
    </source>
</evidence>
<dbReference type="GO" id="GO:0010045">
    <property type="term" value="P:response to nickel cation"/>
    <property type="evidence" value="ECO:0007669"/>
    <property type="project" value="InterPro"/>
</dbReference>
<dbReference type="NCBIfam" id="NF001884">
    <property type="entry name" value="PRK00630.1"/>
    <property type="match status" value="1"/>
</dbReference>
<proteinExistence type="inferred from homology"/>
<evidence type="ECO:0000256" key="4">
    <source>
        <dbReference type="ARBA" id="ARBA00023015"/>
    </source>
</evidence>
<dbReference type="NCBIfam" id="NF002815">
    <property type="entry name" value="PRK02967.1"/>
    <property type="match status" value="1"/>
</dbReference>
<evidence type="ECO:0000313" key="11">
    <source>
        <dbReference type="Proteomes" id="UP001302719"/>
    </source>
</evidence>
<dbReference type="Proteomes" id="UP001302719">
    <property type="component" value="Chromosome"/>
</dbReference>
<keyword evidence="6 7" id="KW-0804">Transcription</keyword>
<dbReference type="GO" id="GO:0003677">
    <property type="term" value="F:DNA binding"/>
    <property type="evidence" value="ECO:0007669"/>
    <property type="project" value="UniProtKB-KW"/>
</dbReference>
<feature type="domain" description="Transcription factor NikR nickel binding C-terminal" evidence="9">
    <location>
        <begin position="55"/>
        <end position="131"/>
    </location>
</feature>
<dbReference type="NCBIfam" id="NF002169">
    <property type="entry name" value="PRK01002.1"/>
    <property type="match status" value="1"/>
</dbReference>
<feature type="binding site" evidence="7">
    <location>
        <position position="91"/>
    </location>
    <ligand>
        <name>Ni(2+)</name>
        <dbReference type="ChEBI" id="CHEBI:49786"/>
    </ligand>
</feature>
<keyword evidence="3 7" id="KW-0479">Metal-binding</keyword>
<dbReference type="HAMAP" id="MF_00476">
    <property type="entry name" value="NikR"/>
    <property type="match status" value="1"/>
</dbReference>
<evidence type="ECO:0000313" key="10">
    <source>
        <dbReference type="EMBL" id="WNM58058.1"/>
    </source>
</evidence>
<dbReference type="InterPro" id="IPR014864">
    <property type="entry name" value="TF_NikR_Ni-bd_C"/>
</dbReference>
<dbReference type="InterPro" id="IPR022988">
    <property type="entry name" value="Ni_resp_reg_NikR"/>
</dbReference>
<dbReference type="InterPro" id="IPR010985">
    <property type="entry name" value="Ribbon_hlx_hlx"/>
</dbReference>
<comment type="function">
    <text evidence="7">Transcriptional regulator.</text>
</comment>
<evidence type="ECO:0000259" key="8">
    <source>
        <dbReference type="Pfam" id="PF01402"/>
    </source>
</evidence>
<dbReference type="CDD" id="cd22231">
    <property type="entry name" value="RHH_NikR_HicB-like"/>
    <property type="match status" value="1"/>
</dbReference>
<accession>A0AA96GA93</accession>
<evidence type="ECO:0000256" key="7">
    <source>
        <dbReference type="HAMAP-Rule" id="MF_00476"/>
    </source>
</evidence>
<keyword evidence="4 7" id="KW-0805">Transcription regulation</keyword>
<comment type="similarity">
    <text evidence="1 7">Belongs to the transcriptional regulatory CopG/NikR family.</text>
</comment>
<gene>
    <name evidence="10" type="primary">nikR</name>
    <name evidence="10" type="ORF">PP769_19135</name>
</gene>
<dbReference type="InterPro" id="IPR013321">
    <property type="entry name" value="Arc_rbn_hlx_hlx"/>
</dbReference>
<dbReference type="AlphaFoldDB" id="A0AA96GA93"/>
<keyword evidence="11" id="KW-1185">Reference proteome</keyword>
<dbReference type="KEGG" id="nall:PP769_19135"/>
<comment type="cofactor">
    <cofactor evidence="7">
        <name>Ni(2+)</name>
        <dbReference type="ChEBI" id="CHEBI:49786"/>
    </cofactor>
    <text evidence="7">Binds 1 nickel ion per subunit.</text>
</comment>
<evidence type="ECO:0000256" key="1">
    <source>
        <dbReference type="ARBA" id="ARBA00008478"/>
    </source>
</evidence>
<dbReference type="GO" id="GO:0016151">
    <property type="term" value="F:nickel cation binding"/>
    <property type="evidence" value="ECO:0007669"/>
    <property type="project" value="UniProtKB-UniRule"/>
</dbReference>
<dbReference type="SUPFAM" id="SSF55021">
    <property type="entry name" value="ACT-like"/>
    <property type="match status" value="1"/>
</dbReference>
<feature type="binding site" evidence="7">
    <location>
        <position position="78"/>
    </location>
    <ligand>
        <name>Ni(2+)</name>
        <dbReference type="ChEBI" id="CHEBI:49786"/>
    </ligand>
</feature>
<feature type="binding site" evidence="7">
    <location>
        <position position="97"/>
    </location>
    <ligand>
        <name>Ni(2+)</name>
        <dbReference type="ChEBI" id="CHEBI:49786"/>
    </ligand>
</feature>
<feature type="binding site" evidence="7">
    <location>
        <position position="89"/>
    </location>
    <ligand>
        <name>Ni(2+)</name>
        <dbReference type="ChEBI" id="CHEBI:49786"/>
    </ligand>
</feature>
<reference evidence="10 11" key="1">
    <citation type="submission" date="2023-01" db="EMBL/GenBank/DDBJ databases">
        <title>Cultivation and genomic characterization of new, ubiquitous marine nitrite-oxidizing bacteria from the Nitrospirales.</title>
        <authorList>
            <person name="Mueller A.J."/>
            <person name="Daebeler A."/>
            <person name="Herbold C.W."/>
            <person name="Kirkegaard R.H."/>
            <person name="Daims H."/>
        </authorList>
    </citation>
    <scope>NUCLEOTIDE SEQUENCE [LARGE SCALE GENOMIC DNA]</scope>
    <source>
        <strain evidence="10 11">VA</strain>
    </source>
</reference>
<dbReference type="Gene3D" id="1.10.1220.10">
    <property type="entry name" value="Met repressor-like"/>
    <property type="match status" value="1"/>
</dbReference>
<keyword evidence="2 7" id="KW-0533">Nickel</keyword>
<protein>
    <recommendedName>
        <fullName evidence="7">Putative nickel-responsive regulator</fullName>
    </recommendedName>
</protein>
<evidence type="ECO:0000256" key="5">
    <source>
        <dbReference type="ARBA" id="ARBA00023125"/>
    </source>
</evidence>
<dbReference type="RefSeq" id="WP_312643342.1">
    <property type="nucleotide sequence ID" value="NZ_CP116967.1"/>
</dbReference>
<dbReference type="Pfam" id="PF08753">
    <property type="entry name" value="NikR_C"/>
    <property type="match status" value="1"/>
</dbReference>
<dbReference type="Pfam" id="PF01402">
    <property type="entry name" value="RHH_1"/>
    <property type="match status" value="1"/>
</dbReference>
<dbReference type="InterPro" id="IPR045865">
    <property type="entry name" value="ACT-like_dom_sf"/>
</dbReference>
<keyword evidence="5 7" id="KW-0238">DNA-binding</keyword>
<dbReference type="EMBL" id="CP116967">
    <property type="protein sequence ID" value="WNM58058.1"/>
    <property type="molecule type" value="Genomic_DNA"/>
</dbReference>
<dbReference type="SUPFAM" id="SSF47598">
    <property type="entry name" value="Ribbon-helix-helix"/>
    <property type="match status" value="1"/>
</dbReference>
<feature type="domain" description="Ribbon-helix-helix protein CopG" evidence="8">
    <location>
        <begin position="5"/>
        <end position="43"/>
    </location>
</feature>
<dbReference type="InterPro" id="IPR050192">
    <property type="entry name" value="CopG/NikR_regulator"/>
</dbReference>
<name>A0AA96GA93_9BACT</name>
<dbReference type="PANTHER" id="PTHR34719">
    <property type="entry name" value="NICKEL-RESPONSIVE REGULATOR"/>
    <property type="match status" value="1"/>
</dbReference>
<dbReference type="PANTHER" id="PTHR34719:SF2">
    <property type="entry name" value="NICKEL-RESPONSIVE REGULATOR"/>
    <property type="match status" value="1"/>
</dbReference>
<dbReference type="Gene3D" id="3.30.70.1150">
    <property type="entry name" value="ACT-like. Chain A, domain 2"/>
    <property type="match status" value="1"/>
</dbReference>